<dbReference type="PANTHER" id="PTHR31655:SF7">
    <property type="entry name" value="PROTEIN FAM78A"/>
    <property type="match status" value="1"/>
</dbReference>
<evidence type="ECO:0000256" key="1">
    <source>
        <dbReference type="SAM" id="MobiDB-lite"/>
    </source>
</evidence>
<dbReference type="WBParaSite" id="SRDH1_22270.1">
    <property type="protein sequence ID" value="SRDH1_22270.1"/>
    <property type="gene ID" value="SRDH1_22270"/>
</dbReference>
<accession>A0AA85ET54</accession>
<protein>
    <submittedName>
        <fullName evidence="3">Protein FAM78A</fullName>
    </submittedName>
</protein>
<reference evidence="3" key="2">
    <citation type="submission" date="2023-11" db="UniProtKB">
        <authorList>
            <consortium name="WormBaseParasite"/>
        </authorList>
    </citation>
    <scope>IDENTIFICATION</scope>
</reference>
<dbReference type="AlphaFoldDB" id="A0AA85ET54"/>
<dbReference type="Proteomes" id="UP000050792">
    <property type="component" value="Unassembled WGS sequence"/>
</dbReference>
<organism evidence="2 3">
    <name type="scientific">Schistosoma rodhaini</name>
    <dbReference type="NCBI Taxonomy" id="6188"/>
    <lineage>
        <taxon>Eukaryota</taxon>
        <taxon>Metazoa</taxon>
        <taxon>Spiralia</taxon>
        <taxon>Lophotrochozoa</taxon>
        <taxon>Platyhelminthes</taxon>
        <taxon>Trematoda</taxon>
        <taxon>Digenea</taxon>
        <taxon>Strigeidida</taxon>
        <taxon>Schistosomatoidea</taxon>
        <taxon>Schistosomatidae</taxon>
        <taxon>Schistosoma</taxon>
    </lineage>
</organism>
<evidence type="ECO:0000313" key="3">
    <source>
        <dbReference type="WBParaSite" id="SRDH1_22270.1"/>
    </source>
</evidence>
<keyword evidence="2" id="KW-1185">Reference proteome</keyword>
<proteinExistence type="predicted"/>
<name>A0AA85ET54_9TREM</name>
<feature type="compositionally biased region" description="Polar residues" evidence="1">
    <location>
        <begin position="313"/>
        <end position="333"/>
    </location>
</feature>
<evidence type="ECO:0000313" key="2">
    <source>
        <dbReference type="Proteomes" id="UP000050792"/>
    </source>
</evidence>
<reference evidence="2" key="1">
    <citation type="submission" date="2022-06" db="EMBL/GenBank/DDBJ databases">
        <authorList>
            <person name="Berger JAMES D."/>
            <person name="Berger JAMES D."/>
        </authorList>
    </citation>
    <scope>NUCLEOTIDE SEQUENCE [LARGE SCALE GENOMIC DNA]</scope>
</reference>
<sequence>MSNLSLDHINVLSIHAYYDTKTTTEIIEMTNLLKYKSQNFHCQVELSINECIAKEYWSIGLVQACDQLYLENCYGNYGSTFWEFHPLKSGRHKMVNDSDGIQYPFYNLINSKYDLDQGIVKDQIITLTYDDHFYPTVAWELPYYGGIQLTDIIRKQTFWVWLIAIKHSKHSKFNSLNYQLFNVEQDEVYILNTIRWYYTLHITFDPYQPIGKRLKHIDDIQQEQPIILEDDNKKLPLSALSPPHCNAAQSLIWYPNNIRDEPKLIIPPKQIIVPWSIWINDMTLNRSNTMKRPKQCKLVGEWFNDKEIGIRNDTSYNKQQEKLSTGHGTSRSVRTLKRSRG</sequence>
<feature type="region of interest" description="Disordered" evidence="1">
    <location>
        <begin position="313"/>
        <end position="341"/>
    </location>
</feature>
<dbReference type="InterPro" id="IPR029638">
    <property type="entry name" value="FAM78"/>
</dbReference>
<dbReference type="PANTHER" id="PTHR31655">
    <property type="entry name" value="PROTEIN FAM78A"/>
    <property type="match status" value="1"/>
</dbReference>